<dbReference type="GO" id="GO:0004531">
    <property type="term" value="F:deoxyribonuclease II activity"/>
    <property type="evidence" value="ECO:0007669"/>
    <property type="project" value="InterPro"/>
</dbReference>
<comment type="similarity">
    <text evidence="1">Belongs to the DNase II family.</text>
</comment>
<sequence>MFCVVMKVFFVNKLHYTLLTVEKMISVWIFLSVFFVAYGNKIQCKNANNENVDWFVAYKWPQNKNSDDPFIKKGIGFSYITATSADSGWTLAAKSINDSSALIANTLNPLYTNYGVDDLLWMLYNDETPNKTVSFTLGHTKGVVLANDREGIWLVHSVPRFPPLPSLKFAYPPSGIKFGQSFLCISLKSSDIDKIGQQMRYNEPQIYSSNVPSKLENLYPNLVRAVAKSWIKTAPWNQMQELTSSEGISFQSFAKSKKFQKDLYADWVAPTLQVNLLVETWPNGRGRLPSACHYPFKVFNVESIAVKNSSIAFSDHVDHSKWGIAVNSSRPWVCIGDINRMESQEERGGGTVCLKHSALWNAYKQSINEIENCPRFR</sequence>
<keyword evidence="4" id="KW-1185">Reference proteome</keyword>
<evidence type="ECO:0000313" key="4">
    <source>
        <dbReference type="Proteomes" id="UP001378592"/>
    </source>
</evidence>
<dbReference type="AlphaFoldDB" id="A0AAN9VX36"/>
<dbReference type="InterPro" id="IPR004947">
    <property type="entry name" value="DNase_II"/>
</dbReference>
<keyword evidence="2" id="KW-0378">Hydrolase</keyword>
<dbReference type="Proteomes" id="UP001378592">
    <property type="component" value="Unassembled WGS sequence"/>
</dbReference>
<accession>A0AAN9VX36</accession>
<organism evidence="3 4">
    <name type="scientific">Gryllus longicercus</name>
    <dbReference type="NCBI Taxonomy" id="2509291"/>
    <lineage>
        <taxon>Eukaryota</taxon>
        <taxon>Metazoa</taxon>
        <taxon>Ecdysozoa</taxon>
        <taxon>Arthropoda</taxon>
        <taxon>Hexapoda</taxon>
        <taxon>Insecta</taxon>
        <taxon>Pterygota</taxon>
        <taxon>Neoptera</taxon>
        <taxon>Polyneoptera</taxon>
        <taxon>Orthoptera</taxon>
        <taxon>Ensifera</taxon>
        <taxon>Gryllidea</taxon>
        <taxon>Grylloidea</taxon>
        <taxon>Gryllidae</taxon>
        <taxon>Gryllinae</taxon>
        <taxon>Gryllus</taxon>
    </lineage>
</organism>
<dbReference type="GO" id="GO:0006309">
    <property type="term" value="P:apoptotic DNA fragmentation"/>
    <property type="evidence" value="ECO:0007669"/>
    <property type="project" value="TreeGrafter"/>
</dbReference>
<evidence type="ECO:0000256" key="2">
    <source>
        <dbReference type="ARBA" id="ARBA00022801"/>
    </source>
</evidence>
<reference evidence="3 4" key="1">
    <citation type="submission" date="2024-03" db="EMBL/GenBank/DDBJ databases">
        <title>The genome assembly and annotation of the cricket Gryllus longicercus Weissman &amp; Gray.</title>
        <authorList>
            <person name="Szrajer S."/>
            <person name="Gray D."/>
            <person name="Ylla G."/>
        </authorList>
    </citation>
    <scope>NUCLEOTIDE SEQUENCE [LARGE SCALE GENOMIC DNA]</scope>
    <source>
        <strain evidence="3">DAG 2021-001</strain>
        <tissue evidence="3">Whole body minus gut</tissue>
    </source>
</reference>
<gene>
    <name evidence="3" type="ORF">R5R35_011297</name>
</gene>
<dbReference type="CDD" id="cd09121">
    <property type="entry name" value="PLDc_DNaseII_2"/>
    <property type="match status" value="1"/>
</dbReference>
<name>A0AAN9VX36_9ORTH</name>
<protein>
    <recommendedName>
        <fullName evidence="5">Plancitoxin-1</fullName>
    </recommendedName>
</protein>
<proteinExistence type="inferred from homology"/>
<evidence type="ECO:0008006" key="5">
    <source>
        <dbReference type="Google" id="ProtNLM"/>
    </source>
</evidence>
<dbReference type="Pfam" id="PF03265">
    <property type="entry name" value="DNase_II"/>
    <property type="match status" value="1"/>
</dbReference>
<comment type="caution">
    <text evidence="3">The sequence shown here is derived from an EMBL/GenBank/DDBJ whole genome shotgun (WGS) entry which is preliminary data.</text>
</comment>
<dbReference type="EMBL" id="JAZDUA010000015">
    <property type="protein sequence ID" value="KAK7873214.1"/>
    <property type="molecule type" value="Genomic_DNA"/>
</dbReference>
<dbReference type="PANTHER" id="PTHR10858:SF23">
    <property type="entry name" value="DEOXYRIBONUCLEASE II"/>
    <property type="match status" value="1"/>
</dbReference>
<evidence type="ECO:0000313" key="3">
    <source>
        <dbReference type="EMBL" id="KAK7873214.1"/>
    </source>
</evidence>
<evidence type="ECO:0000256" key="1">
    <source>
        <dbReference type="ARBA" id="ARBA00007527"/>
    </source>
</evidence>
<dbReference type="CDD" id="cd09120">
    <property type="entry name" value="PLDc_DNaseII_1"/>
    <property type="match status" value="1"/>
</dbReference>
<dbReference type="PANTHER" id="PTHR10858">
    <property type="entry name" value="DEOXYRIBONUCLEASE II"/>
    <property type="match status" value="1"/>
</dbReference>